<name>A0A6H5H6U4_9HEMI</name>
<gene>
    <name evidence="1" type="ORF">NTEN_LOCUS16759</name>
</gene>
<proteinExistence type="predicted"/>
<sequence>MRVLTRRYISSGSNLETKIKFVLPNSCAWQVRFIIDPPEVDADETWVHSGIGNQAILTCTVYAEPPAE</sequence>
<dbReference type="EMBL" id="CADCXU010024451">
    <property type="protein sequence ID" value="CAB0011905.1"/>
    <property type="molecule type" value="Genomic_DNA"/>
</dbReference>
<dbReference type="OrthoDB" id="6159398at2759"/>
<organism evidence="1 2">
    <name type="scientific">Nesidiocoris tenuis</name>
    <dbReference type="NCBI Taxonomy" id="355587"/>
    <lineage>
        <taxon>Eukaryota</taxon>
        <taxon>Metazoa</taxon>
        <taxon>Ecdysozoa</taxon>
        <taxon>Arthropoda</taxon>
        <taxon>Hexapoda</taxon>
        <taxon>Insecta</taxon>
        <taxon>Pterygota</taxon>
        <taxon>Neoptera</taxon>
        <taxon>Paraneoptera</taxon>
        <taxon>Hemiptera</taxon>
        <taxon>Heteroptera</taxon>
        <taxon>Panheteroptera</taxon>
        <taxon>Cimicomorpha</taxon>
        <taxon>Miridae</taxon>
        <taxon>Dicyphina</taxon>
        <taxon>Nesidiocoris</taxon>
    </lineage>
</organism>
<reference evidence="1 2" key="1">
    <citation type="submission" date="2020-02" db="EMBL/GenBank/DDBJ databases">
        <authorList>
            <person name="Ferguson B K."/>
        </authorList>
    </citation>
    <scope>NUCLEOTIDE SEQUENCE [LARGE SCALE GENOMIC DNA]</scope>
</reference>
<keyword evidence="2" id="KW-1185">Reference proteome</keyword>
<feature type="non-terminal residue" evidence="1">
    <location>
        <position position="68"/>
    </location>
</feature>
<accession>A0A6H5H6U4</accession>
<protein>
    <submittedName>
        <fullName evidence="1">Uncharacterized protein</fullName>
    </submittedName>
</protein>
<dbReference type="Proteomes" id="UP000479000">
    <property type="component" value="Unassembled WGS sequence"/>
</dbReference>
<dbReference type="AlphaFoldDB" id="A0A6H5H6U4"/>
<evidence type="ECO:0000313" key="1">
    <source>
        <dbReference type="EMBL" id="CAB0011905.1"/>
    </source>
</evidence>
<evidence type="ECO:0000313" key="2">
    <source>
        <dbReference type="Proteomes" id="UP000479000"/>
    </source>
</evidence>